<comment type="caution">
    <text evidence="5">The sequence shown here is derived from an EMBL/GenBank/DDBJ whole genome shotgun (WGS) entry which is preliminary data.</text>
</comment>
<name>A0ABW2B3K3_9RHOB</name>
<reference evidence="6" key="1">
    <citation type="journal article" date="2019" name="Int. J. Syst. Evol. Microbiol.">
        <title>The Global Catalogue of Microorganisms (GCM) 10K type strain sequencing project: providing services to taxonomists for standard genome sequencing and annotation.</title>
        <authorList>
            <consortium name="The Broad Institute Genomics Platform"/>
            <consortium name="The Broad Institute Genome Sequencing Center for Infectious Disease"/>
            <person name="Wu L."/>
            <person name="Ma J."/>
        </authorList>
    </citation>
    <scope>NUCLEOTIDE SEQUENCE [LARGE SCALE GENOMIC DNA]</scope>
    <source>
        <strain evidence="6">CCUG 66188</strain>
    </source>
</reference>
<evidence type="ECO:0000256" key="3">
    <source>
        <dbReference type="ARBA" id="ARBA00023163"/>
    </source>
</evidence>
<keyword evidence="6" id="KW-1185">Reference proteome</keyword>
<evidence type="ECO:0000256" key="1">
    <source>
        <dbReference type="ARBA" id="ARBA00023015"/>
    </source>
</evidence>
<dbReference type="EMBL" id="JBHSWG010000001">
    <property type="protein sequence ID" value="MFC6760295.1"/>
    <property type="molecule type" value="Genomic_DNA"/>
</dbReference>
<evidence type="ECO:0000256" key="2">
    <source>
        <dbReference type="ARBA" id="ARBA00023125"/>
    </source>
</evidence>
<dbReference type="PROSITE" id="PS51118">
    <property type="entry name" value="HTH_HXLR"/>
    <property type="match status" value="1"/>
</dbReference>
<dbReference type="InterPro" id="IPR036390">
    <property type="entry name" value="WH_DNA-bd_sf"/>
</dbReference>
<sequence>MRDLLDHIAAKWTTLVLLALEQEPRRFNTLLRMLPDISRRMLTQSLRDLERGGFIDRTVFPTKPPAVQYALTPMGHSLMGPIRSLIGWAEANETALNAARARYDAAQA</sequence>
<evidence type="ECO:0000313" key="6">
    <source>
        <dbReference type="Proteomes" id="UP001596353"/>
    </source>
</evidence>
<accession>A0ABW2B3K3</accession>
<dbReference type="Gene3D" id="1.10.10.10">
    <property type="entry name" value="Winged helix-like DNA-binding domain superfamily/Winged helix DNA-binding domain"/>
    <property type="match status" value="1"/>
</dbReference>
<dbReference type="Proteomes" id="UP001596353">
    <property type="component" value="Unassembled WGS sequence"/>
</dbReference>
<dbReference type="InterPro" id="IPR002577">
    <property type="entry name" value="HTH_HxlR"/>
</dbReference>
<keyword evidence="1" id="KW-0805">Transcription regulation</keyword>
<feature type="domain" description="HTH hxlR-type" evidence="4">
    <location>
        <begin position="1"/>
        <end position="97"/>
    </location>
</feature>
<protein>
    <submittedName>
        <fullName evidence="5">Winged helix-turn-helix transcriptional regulator</fullName>
    </submittedName>
</protein>
<keyword evidence="3" id="KW-0804">Transcription</keyword>
<evidence type="ECO:0000259" key="4">
    <source>
        <dbReference type="PROSITE" id="PS51118"/>
    </source>
</evidence>
<dbReference type="SUPFAM" id="SSF46785">
    <property type="entry name" value="Winged helix' DNA-binding domain"/>
    <property type="match status" value="1"/>
</dbReference>
<dbReference type="PANTHER" id="PTHR33204">
    <property type="entry name" value="TRANSCRIPTIONAL REGULATOR, MARR FAMILY"/>
    <property type="match status" value="1"/>
</dbReference>
<evidence type="ECO:0000313" key="5">
    <source>
        <dbReference type="EMBL" id="MFC6760295.1"/>
    </source>
</evidence>
<proteinExistence type="predicted"/>
<keyword evidence="2" id="KW-0238">DNA-binding</keyword>
<organism evidence="5 6">
    <name type="scientific">Sulfitobacter porphyrae</name>
    <dbReference type="NCBI Taxonomy" id="1246864"/>
    <lineage>
        <taxon>Bacteria</taxon>
        <taxon>Pseudomonadati</taxon>
        <taxon>Pseudomonadota</taxon>
        <taxon>Alphaproteobacteria</taxon>
        <taxon>Rhodobacterales</taxon>
        <taxon>Roseobacteraceae</taxon>
        <taxon>Sulfitobacter</taxon>
    </lineage>
</organism>
<gene>
    <name evidence="5" type="ORF">ACFQFQ_13665</name>
</gene>
<dbReference type="InterPro" id="IPR036388">
    <property type="entry name" value="WH-like_DNA-bd_sf"/>
</dbReference>
<dbReference type="Pfam" id="PF01638">
    <property type="entry name" value="HxlR"/>
    <property type="match status" value="1"/>
</dbReference>
<dbReference type="PANTHER" id="PTHR33204:SF39">
    <property type="entry name" value="TRANSCRIPTIONAL REGULATORY PROTEIN"/>
    <property type="match status" value="1"/>
</dbReference>